<dbReference type="EMBL" id="LZLC01000091">
    <property type="protein sequence ID" value="OBJ42820.1"/>
    <property type="molecule type" value="Genomic_DNA"/>
</dbReference>
<evidence type="ECO:0000259" key="2">
    <source>
        <dbReference type="PROSITE" id="PS51352"/>
    </source>
</evidence>
<feature type="domain" description="Thioredoxin" evidence="2">
    <location>
        <begin position="45"/>
        <end position="181"/>
    </location>
</feature>
<dbReference type="PANTHER" id="PTHR42852:SF17">
    <property type="entry name" value="THIOREDOXIN-LIKE PROTEIN HI_1115"/>
    <property type="match status" value="1"/>
</dbReference>
<comment type="caution">
    <text evidence="3">The sequence shown here is derived from an EMBL/GenBank/DDBJ whole genome shotgun (WGS) entry which is preliminary data.</text>
</comment>
<organism evidence="3 4">
    <name type="scientific">Mycolicibacterium mucogenicum</name>
    <name type="common">Mycobacterium mucogenicum</name>
    <dbReference type="NCBI Taxonomy" id="56689"/>
    <lineage>
        <taxon>Bacteria</taxon>
        <taxon>Bacillati</taxon>
        <taxon>Actinomycetota</taxon>
        <taxon>Actinomycetes</taxon>
        <taxon>Mycobacteriales</taxon>
        <taxon>Mycobacteriaceae</taxon>
        <taxon>Mycolicibacterium</taxon>
    </lineage>
</organism>
<dbReference type="PANTHER" id="PTHR42852">
    <property type="entry name" value="THIOL:DISULFIDE INTERCHANGE PROTEIN DSBE"/>
    <property type="match status" value="1"/>
</dbReference>
<dbReference type="SUPFAM" id="SSF52833">
    <property type="entry name" value="Thioredoxin-like"/>
    <property type="match status" value="1"/>
</dbReference>
<dbReference type="InterPro" id="IPR013766">
    <property type="entry name" value="Thioredoxin_domain"/>
</dbReference>
<dbReference type="GO" id="GO:0016491">
    <property type="term" value="F:oxidoreductase activity"/>
    <property type="evidence" value="ECO:0007669"/>
    <property type="project" value="InterPro"/>
</dbReference>
<name>A0A1A3H456_MYCMU</name>
<dbReference type="InterPro" id="IPR000866">
    <property type="entry name" value="AhpC/TSA"/>
</dbReference>
<dbReference type="AlphaFoldDB" id="A0A1A3H456"/>
<dbReference type="Gene3D" id="3.40.30.10">
    <property type="entry name" value="Glutaredoxin"/>
    <property type="match status" value="1"/>
</dbReference>
<reference evidence="4" key="1">
    <citation type="submission" date="2016-06" db="EMBL/GenBank/DDBJ databases">
        <authorList>
            <person name="Sutton G."/>
            <person name="Brinkac L."/>
            <person name="Sanka R."/>
            <person name="Adams M."/>
            <person name="Lau E."/>
            <person name="Garcia-Basteiro A."/>
            <person name="Lopez-Varela E."/>
            <person name="Palencia S."/>
        </authorList>
    </citation>
    <scope>NUCLEOTIDE SEQUENCE [LARGE SCALE GENOMIC DNA]</scope>
    <source>
        <strain evidence="4">1127319.6</strain>
    </source>
</reference>
<dbReference type="PROSITE" id="PS51257">
    <property type="entry name" value="PROKAR_LIPOPROTEIN"/>
    <property type="match status" value="1"/>
</dbReference>
<sequence>MTARLVASLAVIAAVGAGCSAQSATGPTAVTASRAGTTAGGSATDPSIPAQLQFSAVTVDGKSFSGRSLAGKPAVLWFWAPWCSVCQGEAPMVARVAAANPAVTFIGVGALGAPAQMSAFVTKFGVQGFTQLADTDEVVWGKFGVTQQPAFAFITPGGGIDLVHGTVPEDLLSQRVSGISRS</sequence>
<evidence type="ECO:0000313" key="3">
    <source>
        <dbReference type="EMBL" id="OBJ42820.1"/>
    </source>
</evidence>
<dbReference type="PROSITE" id="PS51352">
    <property type="entry name" value="THIOREDOXIN_2"/>
    <property type="match status" value="1"/>
</dbReference>
<accession>A0A1A3H456</accession>
<gene>
    <name evidence="3" type="ORF">A5630_19800</name>
</gene>
<dbReference type="Proteomes" id="UP000093898">
    <property type="component" value="Unassembled WGS sequence"/>
</dbReference>
<keyword evidence="1" id="KW-0732">Signal</keyword>
<dbReference type="OrthoDB" id="9790194at2"/>
<dbReference type="RefSeq" id="WP_064980386.1">
    <property type="nucleotide sequence ID" value="NZ_LZLC01000091.1"/>
</dbReference>
<feature type="signal peptide" evidence="1">
    <location>
        <begin position="1"/>
        <end position="23"/>
    </location>
</feature>
<evidence type="ECO:0000256" key="1">
    <source>
        <dbReference type="SAM" id="SignalP"/>
    </source>
</evidence>
<proteinExistence type="predicted"/>
<protein>
    <submittedName>
        <fullName evidence="3">Thiol:disulfide interchange protein</fullName>
    </submittedName>
</protein>
<feature type="chain" id="PRO_5008323528" evidence="1">
    <location>
        <begin position="24"/>
        <end position="182"/>
    </location>
</feature>
<evidence type="ECO:0000313" key="4">
    <source>
        <dbReference type="Proteomes" id="UP000093898"/>
    </source>
</evidence>
<dbReference type="GO" id="GO:0016209">
    <property type="term" value="F:antioxidant activity"/>
    <property type="evidence" value="ECO:0007669"/>
    <property type="project" value="InterPro"/>
</dbReference>
<dbReference type="InterPro" id="IPR050553">
    <property type="entry name" value="Thioredoxin_ResA/DsbE_sf"/>
</dbReference>
<dbReference type="Pfam" id="PF00578">
    <property type="entry name" value="AhpC-TSA"/>
    <property type="match status" value="1"/>
</dbReference>
<dbReference type="InterPro" id="IPR036249">
    <property type="entry name" value="Thioredoxin-like_sf"/>
</dbReference>